<keyword evidence="2" id="KW-1185">Reference proteome</keyword>
<accession>A0ACA9PRV5</accession>
<reference evidence="1" key="1">
    <citation type="submission" date="2021-06" db="EMBL/GenBank/DDBJ databases">
        <authorList>
            <person name="Kallberg Y."/>
            <person name="Tangrot J."/>
            <person name="Rosling A."/>
        </authorList>
    </citation>
    <scope>NUCLEOTIDE SEQUENCE</scope>
    <source>
        <strain evidence="1">AU212A</strain>
    </source>
</reference>
<feature type="non-terminal residue" evidence="1">
    <location>
        <position position="49"/>
    </location>
</feature>
<evidence type="ECO:0000313" key="2">
    <source>
        <dbReference type="Proteomes" id="UP000789860"/>
    </source>
</evidence>
<organism evidence="1 2">
    <name type="scientific">Scutellospora calospora</name>
    <dbReference type="NCBI Taxonomy" id="85575"/>
    <lineage>
        <taxon>Eukaryota</taxon>
        <taxon>Fungi</taxon>
        <taxon>Fungi incertae sedis</taxon>
        <taxon>Mucoromycota</taxon>
        <taxon>Glomeromycotina</taxon>
        <taxon>Glomeromycetes</taxon>
        <taxon>Diversisporales</taxon>
        <taxon>Gigasporaceae</taxon>
        <taxon>Scutellospora</taxon>
    </lineage>
</organism>
<dbReference type="EMBL" id="CAJVPM010046216">
    <property type="protein sequence ID" value="CAG8718156.1"/>
    <property type="molecule type" value="Genomic_DNA"/>
</dbReference>
<comment type="caution">
    <text evidence="1">The sequence shown here is derived from an EMBL/GenBank/DDBJ whole genome shotgun (WGS) entry which is preliminary data.</text>
</comment>
<proteinExistence type="predicted"/>
<sequence length="49" mass="5348">TSSTLQGFPPNAGIGPVRSSFNVIEPSAHSYPQYKPLNISWKGFLINDN</sequence>
<evidence type="ECO:0000313" key="1">
    <source>
        <dbReference type="EMBL" id="CAG8718156.1"/>
    </source>
</evidence>
<gene>
    <name evidence="1" type="ORF">SCALOS_LOCUS11152</name>
</gene>
<feature type="non-terminal residue" evidence="1">
    <location>
        <position position="1"/>
    </location>
</feature>
<protein>
    <submittedName>
        <fullName evidence="1">7687_t:CDS:1</fullName>
    </submittedName>
</protein>
<dbReference type="Proteomes" id="UP000789860">
    <property type="component" value="Unassembled WGS sequence"/>
</dbReference>
<name>A0ACA9PRV5_9GLOM</name>